<proteinExistence type="predicted"/>
<feature type="region of interest" description="Disordered" evidence="1">
    <location>
        <begin position="1"/>
        <end position="35"/>
    </location>
</feature>
<sequence length="298" mass="33890">MLGLRTPPEHKSSVRSGVYGSGSWEAEAETTSRRNNYEYENQYSYDSYQNNGRASNKPYMSSLASMYGDYNENLERKRRMQEQLAESLRQQIEEKKAAQKSAYERQPKIPTYSNQPMPDLNTRQQIQPIQQPLPPQPAPQVVYASQPVNRVSFAPQIVLTQNEPQARTISRAIPVEKFVPLRATLNITQPHQITVPTESPFDRQKVETPPLGFSIRHAQPVKSSLAQTMKPINRVLPLNPGKNPMFYSAKPKSTFVQDDEYNAKPDYPGPPTGGDFYQLKPLECYSDLIYPDGHISSR</sequence>
<dbReference type="VEuPathDB" id="TrichDB:TVAG_277950"/>
<dbReference type="AlphaFoldDB" id="A2DU36"/>
<keyword evidence="3" id="KW-1185">Reference proteome</keyword>
<feature type="region of interest" description="Disordered" evidence="1">
    <location>
        <begin position="93"/>
        <end position="117"/>
    </location>
</feature>
<accession>A2DU36</accession>
<dbReference type="InParanoid" id="A2DU36"/>
<dbReference type="EMBL" id="DS113247">
    <property type="protein sequence ID" value="EAY16029.1"/>
    <property type="molecule type" value="Genomic_DNA"/>
</dbReference>
<dbReference type="VEuPathDB" id="TrichDB:TVAGG3_0438930"/>
<organism evidence="2 3">
    <name type="scientific">Trichomonas vaginalis (strain ATCC PRA-98 / G3)</name>
    <dbReference type="NCBI Taxonomy" id="412133"/>
    <lineage>
        <taxon>Eukaryota</taxon>
        <taxon>Metamonada</taxon>
        <taxon>Parabasalia</taxon>
        <taxon>Trichomonadida</taxon>
        <taxon>Trichomonadidae</taxon>
        <taxon>Trichomonas</taxon>
    </lineage>
</organism>
<protein>
    <submittedName>
        <fullName evidence="2">Uncharacterized protein</fullName>
    </submittedName>
</protein>
<evidence type="ECO:0000313" key="2">
    <source>
        <dbReference type="EMBL" id="EAY16029.1"/>
    </source>
</evidence>
<reference evidence="2" key="1">
    <citation type="submission" date="2006-10" db="EMBL/GenBank/DDBJ databases">
        <authorList>
            <person name="Amadeo P."/>
            <person name="Zhao Q."/>
            <person name="Wortman J."/>
            <person name="Fraser-Liggett C."/>
            <person name="Carlton J."/>
        </authorList>
    </citation>
    <scope>NUCLEOTIDE SEQUENCE</scope>
    <source>
        <strain evidence="2">G3</strain>
    </source>
</reference>
<feature type="compositionally biased region" description="Low complexity" evidence="1">
    <location>
        <begin position="14"/>
        <end position="23"/>
    </location>
</feature>
<evidence type="ECO:0000256" key="1">
    <source>
        <dbReference type="SAM" id="MobiDB-lite"/>
    </source>
</evidence>
<dbReference type="KEGG" id="tva:4774036"/>
<feature type="compositionally biased region" description="Basic and acidic residues" evidence="1">
    <location>
        <begin position="93"/>
        <end position="107"/>
    </location>
</feature>
<reference evidence="2" key="2">
    <citation type="journal article" date="2007" name="Science">
        <title>Draft genome sequence of the sexually transmitted pathogen Trichomonas vaginalis.</title>
        <authorList>
            <person name="Carlton J.M."/>
            <person name="Hirt R.P."/>
            <person name="Silva J.C."/>
            <person name="Delcher A.L."/>
            <person name="Schatz M."/>
            <person name="Zhao Q."/>
            <person name="Wortman J.R."/>
            <person name="Bidwell S.L."/>
            <person name="Alsmark U.C.M."/>
            <person name="Besteiro S."/>
            <person name="Sicheritz-Ponten T."/>
            <person name="Noel C.J."/>
            <person name="Dacks J.B."/>
            <person name="Foster P.G."/>
            <person name="Simillion C."/>
            <person name="Van de Peer Y."/>
            <person name="Miranda-Saavedra D."/>
            <person name="Barton G.J."/>
            <person name="Westrop G.D."/>
            <person name="Mueller S."/>
            <person name="Dessi D."/>
            <person name="Fiori P.L."/>
            <person name="Ren Q."/>
            <person name="Paulsen I."/>
            <person name="Zhang H."/>
            <person name="Bastida-Corcuera F.D."/>
            <person name="Simoes-Barbosa A."/>
            <person name="Brown M.T."/>
            <person name="Hayes R.D."/>
            <person name="Mukherjee M."/>
            <person name="Okumura C.Y."/>
            <person name="Schneider R."/>
            <person name="Smith A.J."/>
            <person name="Vanacova S."/>
            <person name="Villalvazo M."/>
            <person name="Haas B.J."/>
            <person name="Pertea M."/>
            <person name="Feldblyum T.V."/>
            <person name="Utterback T.R."/>
            <person name="Shu C.L."/>
            <person name="Osoegawa K."/>
            <person name="de Jong P.J."/>
            <person name="Hrdy I."/>
            <person name="Horvathova L."/>
            <person name="Zubacova Z."/>
            <person name="Dolezal P."/>
            <person name="Malik S.B."/>
            <person name="Logsdon J.M. Jr."/>
            <person name="Henze K."/>
            <person name="Gupta A."/>
            <person name="Wang C.C."/>
            <person name="Dunne R.L."/>
            <person name="Upcroft J.A."/>
            <person name="Upcroft P."/>
            <person name="White O."/>
            <person name="Salzberg S.L."/>
            <person name="Tang P."/>
            <person name="Chiu C.-H."/>
            <person name="Lee Y.-S."/>
            <person name="Embley T.M."/>
            <person name="Coombs G.H."/>
            <person name="Mottram J.C."/>
            <person name="Tachezy J."/>
            <person name="Fraser-Liggett C.M."/>
            <person name="Johnson P.J."/>
        </authorList>
    </citation>
    <scope>NUCLEOTIDE SEQUENCE [LARGE SCALE GENOMIC DNA]</scope>
    <source>
        <strain evidence="2">G3</strain>
    </source>
</reference>
<dbReference type="RefSeq" id="XP_001328252.1">
    <property type="nucleotide sequence ID" value="XM_001328217.1"/>
</dbReference>
<dbReference type="Proteomes" id="UP000001542">
    <property type="component" value="Unassembled WGS sequence"/>
</dbReference>
<gene>
    <name evidence="2" type="ORF">TVAG_277950</name>
</gene>
<evidence type="ECO:0000313" key="3">
    <source>
        <dbReference type="Proteomes" id="UP000001542"/>
    </source>
</evidence>
<dbReference type="OrthoDB" id="10661791at2759"/>
<name>A2DU36_TRIV3</name>